<keyword evidence="3" id="KW-1185">Reference proteome</keyword>
<organism evidence="2 3">
    <name type="scientific">Thanatephorus cucumeris (strain AG1-IA)</name>
    <name type="common">Rice sheath blight fungus</name>
    <name type="synonym">Rhizoctonia solani</name>
    <dbReference type="NCBI Taxonomy" id="983506"/>
    <lineage>
        <taxon>Eukaryota</taxon>
        <taxon>Fungi</taxon>
        <taxon>Dikarya</taxon>
        <taxon>Basidiomycota</taxon>
        <taxon>Agaricomycotina</taxon>
        <taxon>Agaricomycetes</taxon>
        <taxon>Cantharellales</taxon>
        <taxon>Ceratobasidiaceae</taxon>
        <taxon>Rhizoctonia</taxon>
        <taxon>Rhizoctonia solani AG-1</taxon>
    </lineage>
</organism>
<feature type="compositionally biased region" description="Basic and acidic residues" evidence="1">
    <location>
        <begin position="95"/>
        <end position="114"/>
    </location>
</feature>
<sequence>MLPVCNPTHNGSKHRPVIPAATGPWRKGGNGGKYRKTPLVVGLIRHCIGVYKGTINASQTNTQRQIQYNAVNAKKQQNCRVSNQDEECHIDTCVNDGKDPKTYEPQETKRYTDKTHKRKSHNGEMGTCQDPNPAKAPVAGVQPIYA</sequence>
<dbReference type="HOGENOM" id="CLU_1778725_0_0_1"/>
<dbReference type="EMBL" id="AFRT01001668">
    <property type="protein sequence ID" value="ELU39656.1"/>
    <property type="molecule type" value="Genomic_DNA"/>
</dbReference>
<evidence type="ECO:0000256" key="1">
    <source>
        <dbReference type="SAM" id="MobiDB-lite"/>
    </source>
</evidence>
<feature type="region of interest" description="Disordered" evidence="1">
    <location>
        <begin position="95"/>
        <end position="146"/>
    </location>
</feature>
<comment type="caution">
    <text evidence="2">The sequence shown here is derived from an EMBL/GenBank/DDBJ whole genome shotgun (WGS) entry which is preliminary data.</text>
</comment>
<dbReference type="AlphaFoldDB" id="L8WNB4"/>
<gene>
    <name evidence="2" type="ORF">AG1IA_06307</name>
</gene>
<accession>L8WNB4</accession>
<protein>
    <submittedName>
        <fullName evidence="2">Uncharacterized protein</fullName>
    </submittedName>
</protein>
<feature type="region of interest" description="Disordered" evidence="1">
    <location>
        <begin position="1"/>
        <end position="31"/>
    </location>
</feature>
<name>L8WNB4_THACA</name>
<evidence type="ECO:0000313" key="2">
    <source>
        <dbReference type="EMBL" id="ELU39656.1"/>
    </source>
</evidence>
<reference evidence="2 3" key="1">
    <citation type="journal article" date="2013" name="Nat. Commun.">
        <title>The evolution and pathogenic mechanisms of the rice sheath blight pathogen.</title>
        <authorList>
            <person name="Zheng A."/>
            <person name="Lin R."/>
            <person name="Xu L."/>
            <person name="Qin P."/>
            <person name="Tang C."/>
            <person name="Ai P."/>
            <person name="Zhang D."/>
            <person name="Liu Y."/>
            <person name="Sun Z."/>
            <person name="Feng H."/>
            <person name="Wang Y."/>
            <person name="Chen Y."/>
            <person name="Liang X."/>
            <person name="Fu R."/>
            <person name="Li Q."/>
            <person name="Zhang J."/>
            <person name="Yu X."/>
            <person name="Xie Z."/>
            <person name="Ding L."/>
            <person name="Guan P."/>
            <person name="Tang J."/>
            <person name="Liang Y."/>
            <person name="Wang S."/>
            <person name="Deng Q."/>
            <person name="Li S."/>
            <person name="Zhu J."/>
            <person name="Wang L."/>
            <person name="Liu H."/>
            <person name="Li P."/>
        </authorList>
    </citation>
    <scope>NUCLEOTIDE SEQUENCE [LARGE SCALE GENOMIC DNA]</scope>
    <source>
        <strain evidence="3">AG-1 IA</strain>
    </source>
</reference>
<proteinExistence type="predicted"/>
<evidence type="ECO:0000313" key="3">
    <source>
        <dbReference type="Proteomes" id="UP000011668"/>
    </source>
</evidence>
<dbReference type="Proteomes" id="UP000011668">
    <property type="component" value="Unassembled WGS sequence"/>
</dbReference>